<evidence type="ECO:0000256" key="2">
    <source>
        <dbReference type="SAM" id="MobiDB-lite"/>
    </source>
</evidence>
<feature type="region of interest" description="Disordered" evidence="2">
    <location>
        <begin position="292"/>
        <end position="334"/>
    </location>
</feature>
<dbReference type="RefSeq" id="WP_092648629.1">
    <property type="nucleotide sequence ID" value="NZ_LT629792.1"/>
</dbReference>
<proteinExistence type="predicted"/>
<organism evidence="3 4">
    <name type="scientific">Schaalia radingae</name>
    <dbReference type="NCBI Taxonomy" id="131110"/>
    <lineage>
        <taxon>Bacteria</taxon>
        <taxon>Bacillati</taxon>
        <taxon>Actinomycetota</taxon>
        <taxon>Actinomycetes</taxon>
        <taxon>Actinomycetales</taxon>
        <taxon>Actinomycetaceae</taxon>
        <taxon>Schaalia</taxon>
    </lineage>
</organism>
<protein>
    <submittedName>
        <fullName evidence="3">Copper transport outer membrane protein, MctB</fullName>
    </submittedName>
</protein>
<feature type="coiled-coil region" evidence="1">
    <location>
        <begin position="45"/>
        <end position="72"/>
    </location>
</feature>
<dbReference type="EMBL" id="LT629792">
    <property type="protein sequence ID" value="SDT96163.1"/>
    <property type="molecule type" value="Genomic_DNA"/>
</dbReference>
<gene>
    <name evidence="3" type="ORF">SAMN04489714_1251</name>
</gene>
<accession>A0ABY0V7V4</accession>
<evidence type="ECO:0000256" key="1">
    <source>
        <dbReference type="SAM" id="Coils"/>
    </source>
</evidence>
<reference evidence="3 4" key="1">
    <citation type="submission" date="2016-10" db="EMBL/GenBank/DDBJ databases">
        <authorList>
            <person name="Varghese N."/>
            <person name="Submissions S."/>
        </authorList>
    </citation>
    <scope>NUCLEOTIDE SEQUENCE [LARGE SCALE GENOMIC DNA]</scope>
    <source>
        <strain evidence="3 4">DSM 9169</strain>
    </source>
</reference>
<sequence>MVNFRYHLVSIIAIFIALCVGVILGAGPLQVRLDDALSSSRAQAQRTAQEQLEEAEHSLKLSEAAVAQMGDEIVPGTLEGRNIGLLKMAATDPADIEQLKTMLSKAGATVVSVATLTDNWDSQSMTEYRNTLATPVETNLAGDVPADLTSDGVIGQAIVTIMTSSGANQDLLRDILTDDSRPIVTFDESEGGQADTLILVGPRTMKAGIATAQDAQSGTGGPTSSSAWVGMARALASAPNPGVIVGDAGDADAMIAQLRAQNAPITTVDSVGTAIATLTTVLALPSAQAQPRALGGEDSATSVFPELQLSGRQAAPPAPNNEPADGAQSQSGGE</sequence>
<keyword evidence="4" id="KW-1185">Reference proteome</keyword>
<dbReference type="Proteomes" id="UP000198976">
    <property type="component" value="Chromosome I"/>
</dbReference>
<keyword evidence="1" id="KW-0175">Coiled coil</keyword>
<evidence type="ECO:0000313" key="4">
    <source>
        <dbReference type="Proteomes" id="UP000198976"/>
    </source>
</evidence>
<dbReference type="InterPro" id="IPR021522">
    <property type="entry name" value="MctB"/>
</dbReference>
<name>A0ABY0V7V4_9ACTO</name>
<dbReference type="Pfam" id="PF11382">
    <property type="entry name" value="MctB"/>
    <property type="match status" value="1"/>
</dbReference>
<evidence type="ECO:0000313" key="3">
    <source>
        <dbReference type="EMBL" id="SDT96163.1"/>
    </source>
</evidence>